<reference evidence="1" key="2">
    <citation type="journal article" date="2022" name="New Phytol.">
        <title>Evolutionary transition to the ectomycorrhizal habit in the genomes of a hyperdiverse lineage of mushroom-forming fungi.</title>
        <authorList>
            <person name="Looney B."/>
            <person name="Miyauchi S."/>
            <person name="Morin E."/>
            <person name="Drula E."/>
            <person name="Courty P.E."/>
            <person name="Kohler A."/>
            <person name="Kuo A."/>
            <person name="LaButti K."/>
            <person name="Pangilinan J."/>
            <person name="Lipzen A."/>
            <person name="Riley R."/>
            <person name="Andreopoulos W."/>
            <person name="He G."/>
            <person name="Johnson J."/>
            <person name="Nolan M."/>
            <person name="Tritt A."/>
            <person name="Barry K.W."/>
            <person name="Grigoriev I.V."/>
            <person name="Nagy L.G."/>
            <person name="Hibbett D."/>
            <person name="Henrissat B."/>
            <person name="Matheny P.B."/>
            <person name="Labbe J."/>
            <person name="Martin F.M."/>
        </authorList>
    </citation>
    <scope>NUCLEOTIDE SEQUENCE</scope>
    <source>
        <strain evidence="1">HHB10654</strain>
    </source>
</reference>
<dbReference type="Proteomes" id="UP000814140">
    <property type="component" value="Unassembled WGS sequence"/>
</dbReference>
<protein>
    <submittedName>
        <fullName evidence="1">Uncharacterized protein</fullName>
    </submittedName>
</protein>
<keyword evidence="2" id="KW-1185">Reference proteome</keyword>
<organism evidence="1 2">
    <name type="scientific">Artomyces pyxidatus</name>
    <dbReference type="NCBI Taxonomy" id="48021"/>
    <lineage>
        <taxon>Eukaryota</taxon>
        <taxon>Fungi</taxon>
        <taxon>Dikarya</taxon>
        <taxon>Basidiomycota</taxon>
        <taxon>Agaricomycotina</taxon>
        <taxon>Agaricomycetes</taxon>
        <taxon>Russulales</taxon>
        <taxon>Auriscalpiaceae</taxon>
        <taxon>Artomyces</taxon>
    </lineage>
</organism>
<evidence type="ECO:0000313" key="1">
    <source>
        <dbReference type="EMBL" id="KAI0056376.1"/>
    </source>
</evidence>
<sequence>MHGHSAFILVFVFLFSLWLLFKRSVPSPHSPPAPHALTTKRADFFRVELGHARSSG</sequence>
<dbReference type="EMBL" id="MU277265">
    <property type="protein sequence ID" value="KAI0056376.1"/>
    <property type="molecule type" value="Genomic_DNA"/>
</dbReference>
<gene>
    <name evidence="1" type="ORF">BV25DRAFT_1832256</name>
</gene>
<proteinExistence type="predicted"/>
<name>A0ACB8SL00_9AGAM</name>
<comment type="caution">
    <text evidence="1">The sequence shown here is derived from an EMBL/GenBank/DDBJ whole genome shotgun (WGS) entry which is preliminary data.</text>
</comment>
<accession>A0ACB8SL00</accession>
<evidence type="ECO:0000313" key="2">
    <source>
        <dbReference type="Proteomes" id="UP000814140"/>
    </source>
</evidence>
<reference evidence="1" key="1">
    <citation type="submission" date="2021-03" db="EMBL/GenBank/DDBJ databases">
        <authorList>
            <consortium name="DOE Joint Genome Institute"/>
            <person name="Ahrendt S."/>
            <person name="Looney B.P."/>
            <person name="Miyauchi S."/>
            <person name="Morin E."/>
            <person name="Drula E."/>
            <person name="Courty P.E."/>
            <person name="Chicoki N."/>
            <person name="Fauchery L."/>
            <person name="Kohler A."/>
            <person name="Kuo A."/>
            <person name="Labutti K."/>
            <person name="Pangilinan J."/>
            <person name="Lipzen A."/>
            <person name="Riley R."/>
            <person name="Andreopoulos W."/>
            <person name="He G."/>
            <person name="Johnson J."/>
            <person name="Barry K.W."/>
            <person name="Grigoriev I.V."/>
            <person name="Nagy L."/>
            <person name="Hibbett D."/>
            <person name="Henrissat B."/>
            <person name="Matheny P.B."/>
            <person name="Labbe J."/>
            <person name="Martin F."/>
        </authorList>
    </citation>
    <scope>NUCLEOTIDE SEQUENCE</scope>
    <source>
        <strain evidence="1">HHB10654</strain>
    </source>
</reference>